<proteinExistence type="predicted"/>
<dbReference type="AlphaFoldDB" id="L7LCD4"/>
<dbReference type="Pfam" id="PF02470">
    <property type="entry name" value="MlaD"/>
    <property type="match status" value="1"/>
</dbReference>
<reference evidence="3 4" key="1">
    <citation type="submission" date="2012-12" db="EMBL/GenBank/DDBJ databases">
        <title>Whole genome shotgun sequence of Gordonia hirsuta NBRC 16056.</title>
        <authorList>
            <person name="Isaki-Nakamura S."/>
            <person name="Hosoyama A."/>
            <person name="Tsuchikane K."/>
            <person name="Katsumata H."/>
            <person name="Baba S."/>
            <person name="Yamazaki S."/>
            <person name="Fujita N."/>
        </authorList>
    </citation>
    <scope>NUCLEOTIDE SEQUENCE [LARGE SCALE GENOMIC DNA]</scope>
    <source>
        <strain evidence="3 4">NBRC 16056</strain>
    </source>
</reference>
<organism evidence="3 4">
    <name type="scientific">Gordonia hirsuta DSM 44140 = NBRC 16056</name>
    <dbReference type="NCBI Taxonomy" id="1121927"/>
    <lineage>
        <taxon>Bacteria</taxon>
        <taxon>Bacillati</taxon>
        <taxon>Actinomycetota</taxon>
        <taxon>Actinomycetes</taxon>
        <taxon>Mycobacteriales</taxon>
        <taxon>Gordoniaceae</taxon>
        <taxon>Gordonia</taxon>
    </lineage>
</organism>
<gene>
    <name evidence="3" type="primary">mceD</name>
    <name evidence="3" type="ORF">GOHSU_38_00400</name>
</gene>
<evidence type="ECO:0000259" key="2">
    <source>
        <dbReference type="Pfam" id="PF02470"/>
    </source>
</evidence>
<dbReference type="PANTHER" id="PTHR33371">
    <property type="entry name" value="INTERMEMBRANE PHOSPHOLIPID TRANSPORT SYSTEM BINDING PROTEIN MLAD-RELATED"/>
    <property type="match status" value="1"/>
</dbReference>
<dbReference type="InterPro" id="IPR003399">
    <property type="entry name" value="Mce/MlaD"/>
</dbReference>
<feature type="domain" description="Mce/MlaD" evidence="2">
    <location>
        <begin position="40"/>
        <end position="112"/>
    </location>
</feature>
<keyword evidence="1" id="KW-0472">Membrane</keyword>
<dbReference type="PANTHER" id="PTHR33371:SF4">
    <property type="entry name" value="INTERMEMBRANE PHOSPHOLIPID TRANSPORT SYSTEM BINDING PROTEIN MLAD"/>
    <property type="match status" value="1"/>
</dbReference>
<keyword evidence="1" id="KW-1133">Transmembrane helix</keyword>
<evidence type="ECO:0000256" key="1">
    <source>
        <dbReference type="SAM" id="Phobius"/>
    </source>
</evidence>
<name>L7LCD4_9ACTN</name>
<dbReference type="EMBL" id="BANT01000038">
    <property type="protein sequence ID" value="GAC58401.1"/>
    <property type="molecule type" value="Genomic_DNA"/>
</dbReference>
<protein>
    <submittedName>
        <fullName evidence="3">Mce family protein</fullName>
    </submittedName>
</protein>
<dbReference type="InterPro" id="IPR052336">
    <property type="entry name" value="MlaD_Phospholipid_Transporter"/>
</dbReference>
<accession>L7LCD4</accession>
<evidence type="ECO:0000313" key="3">
    <source>
        <dbReference type="EMBL" id="GAC58401.1"/>
    </source>
</evidence>
<keyword evidence="4" id="KW-1185">Reference proteome</keyword>
<comment type="caution">
    <text evidence="3">The sequence shown here is derived from an EMBL/GenBank/DDBJ whole genome shotgun (WGS) entry which is preliminary data.</text>
</comment>
<feature type="transmembrane region" description="Helical" evidence="1">
    <location>
        <begin position="12"/>
        <end position="32"/>
    </location>
</feature>
<dbReference type="STRING" id="1121927.GOHSU_38_00400"/>
<evidence type="ECO:0000313" key="4">
    <source>
        <dbReference type="Proteomes" id="UP000053405"/>
    </source>
</evidence>
<dbReference type="eggNOG" id="COG1463">
    <property type="taxonomic scope" value="Bacteria"/>
</dbReference>
<sequence length="351" mass="36941">MLMLTRILGSRWLVSGTVVAVLLAFAVTLTGFSRFTVSSTEYCAEFADAVGVFPGNAVTRRGVTVGQVLAVESREGTARVRFSVEGTDPLPAQIRASTVAPSVIAVRQVALIGDDEDGPTLDPATCIGRDATNTPLSISASLNALSGLAGEMTGSGNLDDLRRVAGAMRSLDRELDGTGPVLNALIRQLAEPAKTPITGALTDTAVLIDNIAEMATGLDENWELLTSFITMSSPVLKPLVAPMIDHIGEMAMALPDVIVLLADLMRRYGDFAWPPLEVVVSLVDLISKNLTATTDLLAATPVLSRAFTTGPDQQSLGLRIRYKGPTAVTRAGGKPVRIDAVAMVLQMTGAR</sequence>
<keyword evidence="1" id="KW-0812">Transmembrane</keyword>
<dbReference type="Proteomes" id="UP000053405">
    <property type="component" value="Unassembled WGS sequence"/>
</dbReference>